<dbReference type="Pfam" id="PF16561">
    <property type="entry name" value="AMPK1_CBM"/>
    <property type="match status" value="1"/>
</dbReference>
<gene>
    <name evidence="4" type="ORF">AZE42_04846</name>
</gene>
<evidence type="ECO:0000256" key="2">
    <source>
        <dbReference type="SAM" id="MobiDB-lite"/>
    </source>
</evidence>
<feature type="domain" description="AMP-activated protein kinase glycogen-binding" evidence="3">
    <location>
        <begin position="1207"/>
        <end position="1282"/>
    </location>
</feature>
<dbReference type="InterPro" id="IPR013783">
    <property type="entry name" value="Ig-like_fold"/>
</dbReference>
<dbReference type="PANTHER" id="PTHR10343">
    <property type="entry name" value="5'-AMP-ACTIVATED PROTEIN KINASE , BETA SUBUNIT"/>
    <property type="match status" value="1"/>
</dbReference>
<feature type="compositionally biased region" description="Polar residues" evidence="2">
    <location>
        <begin position="356"/>
        <end position="371"/>
    </location>
</feature>
<feature type="compositionally biased region" description="Pro residues" evidence="2">
    <location>
        <begin position="55"/>
        <end position="66"/>
    </location>
</feature>
<feature type="compositionally biased region" description="Low complexity" evidence="2">
    <location>
        <begin position="110"/>
        <end position="147"/>
    </location>
</feature>
<dbReference type="CDD" id="cd02859">
    <property type="entry name" value="E_set_AMPKbeta_like_N"/>
    <property type="match status" value="1"/>
</dbReference>
<feature type="compositionally biased region" description="Basic and acidic residues" evidence="2">
    <location>
        <begin position="824"/>
        <end position="833"/>
    </location>
</feature>
<comment type="caution">
    <text evidence="4">The sequence shown here is derived from an EMBL/GenBank/DDBJ whole genome shotgun (WGS) entry which is preliminary data.</text>
</comment>
<dbReference type="SUPFAM" id="SSF81296">
    <property type="entry name" value="E set domains"/>
    <property type="match status" value="1"/>
</dbReference>
<proteinExistence type="inferred from homology"/>
<dbReference type="InterPro" id="IPR050827">
    <property type="entry name" value="CRP1_MDG1_kinase"/>
</dbReference>
<evidence type="ECO:0000256" key="1">
    <source>
        <dbReference type="ARBA" id="ARBA00038216"/>
    </source>
</evidence>
<evidence type="ECO:0000313" key="5">
    <source>
        <dbReference type="Proteomes" id="UP000183567"/>
    </source>
</evidence>
<feature type="region of interest" description="Disordered" evidence="2">
    <location>
        <begin position="1287"/>
        <end position="1343"/>
    </location>
</feature>
<feature type="compositionally biased region" description="Pro residues" evidence="2">
    <location>
        <begin position="208"/>
        <end position="226"/>
    </location>
</feature>
<evidence type="ECO:0000259" key="3">
    <source>
        <dbReference type="Pfam" id="PF16561"/>
    </source>
</evidence>
<feature type="compositionally biased region" description="Acidic residues" evidence="2">
    <location>
        <begin position="567"/>
        <end position="583"/>
    </location>
</feature>
<feature type="compositionally biased region" description="Low complexity" evidence="2">
    <location>
        <begin position="731"/>
        <end position="745"/>
    </location>
</feature>
<keyword evidence="5" id="KW-1185">Reference proteome</keyword>
<dbReference type="EMBL" id="LVVM01002973">
    <property type="protein sequence ID" value="OJA15631.1"/>
    <property type="molecule type" value="Genomic_DNA"/>
</dbReference>
<feature type="compositionally biased region" description="Basic and acidic residues" evidence="2">
    <location>
        <begin position="422"/>
        <end position="431"/>
    </location>
</feature>
<accession>A0A1J8Q4Q7</accession>
<feature type="compositionally biased region" description="Low complexity" evidence="2">
    <location>
        <begin position="1653"/>
        <end position="1667"/>
    </location>
</feature>
<feature type="compositionally biased region" description="Low complexity" evidence="2">
    <location>
        <begin position="227"/>
        <end position="243"/>
    </location>
</feature>
<dbReference type="STRING" id="180088.A0A1J8Q4Q7"/>
<feature type="compositionally biased region" description="Low complexity" evidence="2">
    <location>
        <begin position="841"/>
        <end position="852"/>
    </location>
</feature>
<dbReference type="InterPro" id="IPR014756">
    <property type="entry name" value="Ig_E-set"/>
</dbReference>
<feature type="region of interest" description="Disordered" evidence="2">
    <location>
        <begin position="1"/>
        <end position="381"/>
    </location>
</feature>
<protein>
    <recommendedName>
        <fullName evidence="3">AMP-activated protein kinase glycogen-binding domain-containing protein</fullName>
    </recommendedName>
</protein>
<feature type="compositionally biased region" description="Polar residues" evidence="2">
    <location>
        <begin position="854"/>
        <end position="865"/>
    </location>
</feature>
<dbReference type="GO" id="GO:0007165">
    <property type="term" value="P:signal transduction"/>
    <property type="evidence" value="ECO:0007669"/>
    <property type="project" value="TreeGrafter"/>
</dbReference>
<feature type="compositionally biased region" description="Pro residues" evidence="2">
    <location>
        <begin position="7"/>
        <end position="27"/>
    </location>
</feature>
<feature type="compositionally biased region" description="Low complexity" evidence="2">
    <location>
        <begin position="156"/>
        <end position="171"/>
    </location>
</feature>
<dbReference type="OrthoDB" id="431557at2759"/>
<feature type="compositionally biased region" description="Pro residues" evidence="2">
    <location>
        <begin position="94"/>
        <end position="109"/>
    </location>
</feature>
<feature type="compositionally biased region" description="Low complexity" evidence="2">
    <location>
        <begin position="442"/>
        <end position="467"/>
    </location>
</feature>
<dbReference type="GO" id="GO:0019901">
    <property type="term" value="F:protein kinase binding"/>
    <property type="evidence" value="ECO:0007669"/>
    <property type="project" value="TreeGrafter"/>
</dbReference>
<feature type="compositionally biased region" description="Low complexity" evidence="2">
    <location>
        <begin position="1629"/>
        <end position="1641"/>
    </location>
</feature>
<name>A0A1J8Q4Q7_9AGAM</name>
<dbReference type="InterPro" id="IPR032640">
    <property type="entry name" value="AMPK1_CBM"/>
</dbReference>
<organism evidence="4 5">
    <name type="scientific">Rhizopogon vesiculosus</name>
    <dbReference type="NCBI Taxonomy" id="180088"/>
    <lineage>
        <taxon>Eukaryota</taxon>
        <taxon>Fungi</taxon>
        <taxon>Dikarya</taxon>
        <taxon>Basidiomycota</taxon>
        <taxon>Agaricomycotina</taxon>
        <taxon>Agaricomycetes</taxon>
        <taxon>Agaricomycetidae</taxon>
        <taxon>Boletales</taxon>
        <taxon>Suillineae</taxon>
        <taxon>Rhizopogonaceae</taxon>
        <taxon>Rhizopogon</taxon>
    </lineage>
</organism>
<dbReference type="GO" id="GO:0005737">
    <property type="term" value="C:cytoplasm"/>
    <property type="evidence" value="ECO:0007669"/>
    <property type="project" value="TreeGrafter"/>
</dbReference>
<feature type="region of interest" description="Disordered" evidence="2">
    <location>
        <begin position="414"/>
        <end position="659"/>
    </location>
</feature>
<feature type="compositionally biased region" description="Gly residues" evidence="2">
    <location>
        <begin position="249"/>
        <end position="286"/>
    </location>
</feature>
<feature type="region of interest" description="Disordered" evidence="2">
    <location>
        <begin position="726"/>
        <end position="774"/>
    </location>
</feature>
<dbReference type="Gene3D" id="2.60.40.10">
    <property type="entry name" value="Immunoglobulins"/>
    <property type="match status" value="1"/>
</dbReference>
<comment type="similarity">
    <text evidence="1">Belongs to the CRP1/MDG1 family.</text>
</comment>
<dbReference type="Proteomes" id="UP000183567">
    <property type="component" value="Unassembled WGS sequence"/>
</dbReference>
<feature type="region of interest" description="Disordered" evidence="2">
    <location>
        <begin position="824"/>
        <end position="871"/>
    </location>
</feature>
<sequence>MNKNPFIPQPTYNPPQPPLPPGPPPAAPTDYSAYWAAAHQQQQQQQAAAAYTPAWTPPQPPRPPPEQSALYANYGYGGGMHWQQRHNHPQQQPYQPPPPVVQPPPPPPQQQYNPYQPSVGYQQPYVPQAPQQPMVQQQPPAYPHPQQTMAPPQPYFPQQQHQPQQQQQQQPRHNHGLHHTPPQHLPPAKRQRFDGPSQHHAQNRQPGPSQPPPQPQFLPPPAPPGGIYPQNQAQGQGQPGTNQMPLGGNRPGMGGRGGNMNAGRGRGAVMGGNRGGLTGQRGGRGGSIFMNNGSGRGGGAGQQNALRGHGSRGGFGKDFHGRRGGSFNAGHQHHQNNAAFRGRGQGHASSRAGRQDGSTSFGNRDASQFASSGKKDENRRTLTDFKIVGLEMPELGWSWGVLPSPIKAEEKEVAASLLDSSQEVKEEEMATDKLTSASAPKSDTAPTTEAAEAKAEASYQEQSSSTTTPPPSRIRIYFHTPVSPDDSHPIPHNSSYTAPPDTRKGKRKKLEDDDGDAEEGRERPPPPRSSQVDDNVSVDMDGVGRGSAAPSLAETASEGDWLMAAIAEDEGDVGADADADADADAATTIDGMDEEERHAASDPHFVPATNTFLNGDGVENGSHSTDMDGIASSGGVHESNSSHAEDNTVPNAEGVEPSASSDVVAVDLDAFHTSAVATQPNVDILVSAPEEGGDNAANSITLLVTQPVSDENVDRLFDSSAALADPSHATSLGSSFDTSSSGHGSPVIQSDMPQSEEQSADHAGYPDTQVSGPKPLQAEASFASTIPDDDSSRVATYSEEQIALQLTGDISVEHDVTMHDKNANDTADQEHLPEPPASPASNTLLSTSSGSTYGEPSQSQASTAISKGGRVPSANRLSISYAAGSRRLVVDAEVVECLKVCRSEGRIEVHISLDKDSDDGLKGVLIEGLSDATKSYSPLPTLSETSDTDETLPCFSKATLPSKINLMVHLDTERPLSEPKWVKSGDIQEWLKSMFGRMFWVAGDAADGWEKKISVVDPDPAPTIWTVLDGWAVNSPVGVHTERQRFVKTHLTEVDNMLEILLRLVRGERATPFSQSTPAISAPSVSGPLLAALSQSSSHGAQQTHVSLAVLALFHMSVDFARKASGEKGKAEAEEKMSEIVRCLPSHLLYKSLDGMFKEWRADKKGTRQVVLKHEDSYGTGVCRFSSTTFHHHPRQSFDTMDNFEAEFSWPAGDASDVILTGSFDHWSCSIHLPKGASGFAQRIGVPWNQKVPYKFIVDGRWVTRDDRPTELDGAGNLNNVLFTPSKPTTSTIDHPPIPVVPRVPTESMPSTTALPEAPSLYSETSQQEASKVDEDGGITESDSINATSAVVDLVVPGKELSPLNVPDVEAAEPAEPGSVADSLSAIVDSAKSSVSDVYEEIATNSAPSVSGEVASAPECISSGVSIVPSTPSDPTDNMLDGTEQPSAISIPEIASAVPDILQDASSPEIAGSVPQIAPIVRIAILPVNDPTLNESASLEGDIAADGDPLVPHPSDADTSVLELSTHSPMHLSRVASPETQETQSGEQNVPNPNPEPTQEETAEVQVVEQESGELLVDATSSDPATNGSTPNIDVDKNPVETTDTSAADAEPVMPENESSSQAPEHQDASAATASSRPSTPELNGDTKLKDISLTSSTTGSPVTPSSKFNTANMRKKRRSLFAKVKDFFTNKEKVKK</sequence>
<evidence type="ECO:0000313" key="4">
    <source>
        <dbReference type="EMBL" id="OJA15631.1"/>
    </source>
</evidence>
<dbReference type="GO" id="GO:0031588">
    <property type="term" value="C:nucleotide-activated protein kinase complex"/>
    <property type="evidence" value="ECO:0007669"/>
    <property type="project" value="TreeGrafter"/>
</dbReference>
<dbReference type="PANTHER" id="PTHR10343:SF81">
    <property type="entry name" value="CRUCIFORM DNA-RECOGNIZING PROTEIN 1-RELATED"/>
    <property type="match status" value="1"/>
</dbReference>
<feature type="compositionally biased region" description="Low complexity" evidence="2">
    <location>
        <begin position="33"/>
        <end position="54"/>
    </location>
</feature>
<feature type="region of interest" description="Disordered" evidence="2">
    <location>
        <begin position="1533"/>
        <end position="1676"/>
    </location>
</feature>
<feature type="compositionally biased region" description="Polar residues" evidence="2">
    <location>
        <begin position="1579"/>
        <end position="1592"/>
    </location>
</feature>
<feature type="compositionally biased region" description="Polar residues" evidence="2">
    <location>
        <begin position="747"/>
        <end position="757"/>
    </location>
</feature>
<dbReference type="GO" id="GO:0005634">
    <property type="term" value="C:nucleus"/>
    <property type="evidence" value="ECO:0007669"/>
    <property type="project" value="TreeGrafter"/>
</dbReference>
<reference evidence="4 5" key="1">
    <citation type="submission" date="2016-03" db="EMBL/GenBank/DDBJ databases">
        <title>Comparative genomics of the ectomycorrhizal sister species Rhizopogon vinicolor and Rhizopogon vesiculosus (Basidiomycota: Boletales) reveals a divergence of the mating type B locus.</title>
        <authorList>
            <person name="Mujic A.B."/>
            <person name="Kuo A."/>
            <person name="Tritt A."/>
            <person name="Lipzen A."/>
            <person name="Chen C."/>
            <person name="Johnson J."/>
            <person name="Sharma A."/>
            <person name="Barry K."/>
            <person name="Grigoriev I.V."/>
            <person name="Spatafora J.W."/>
        </authorList>
    </citation>
    <scope>NUCLEOTIDE SEQUENCE [LARGE SCALE GENOMIC DNA]</scope>
    <source>
        <strain evidence="4 5">AM-OR11-056</strain>
    </source>
</reference>